<proteinExistence type="predicted"/>
<dbReference type="Proteomes" id="UP000824109">
    <property type="component" value="Unassembled WGS sequence"/>
</dbReference>
<feature type="domain" description="SLH" evidence="3">
    <location>
        <begin position="25"/>
        <end position="89"/>
    </location>
</feature>
<gene>
    <name evidence="4" type="ORF">IAA61_00515</name>
</gene>
<dbReference type="AlphaFoldDB" id="A0A9D1M9F9"/>
<dbReference type="EMBL" id="DVNB01000005">
    <property type="protein sequence ID" value="HIU56275.1"/>
    <property type="molecule type" value="Genomic_DNA"/>
</dbReference>
<sequence>MKKTIAMITAVAAVLGASSAALAVDYSFSDISDSRYSWCAPQIEDMYEAGYVNGYDDNTYRPDNQVTKLEGIALFARMMGSNNEANEELLELAHESYDESISTCGLSWGEDELVYLMYKGAFTNADLTTYIVGKTKDQPMTRGEAAVIITKAMGGEKELASSSSIELDYTDVDSIASNILPYVDYVTDQGIMTGMDDGSFSASGTVTRAQIAVMLSRVDERCDYSFDRVRISAIDTDADTITLLGSDSEETTYDYTSDTNFYITGEIMKIEDIPENVAAVAQFSAGELISLDALSDQSDEEVIGVFSGYSTVSGIIQVKVKVGDSSTVSTYTCIEDVPITYQGSPATIQSFKSGDSIVLELSGGSVQSIRGEESELTITNATVSALDIGDTDLTMTISSANSDYDGNTYPVADNVRVTKNSKDSDMASIYVGDKVTLTIEYGEIVRVEATASTTTVSGTLKSITIASQPSLVITVDGKDQMYQIPQDCVITINEEEGSLYDFRVGDGLVLTVESDAVTRIRCSTSTITTTGRVYGTVTAVNSSYGFVSVMTEDSDVPVTIFCRDNTTTMIDETGGKLDMGDISIGDVIECRGTTTNGAFVATLMIVTPASE</sequence>
<dbReference type="InterPro" id="IPR051465">
    <property type="entry name" value="Cell_Envelope_Struct_Comp"/>
</dbReference>
<feature type="domain" description="SLH" evidence="3">
    <location>
        <begin position="166"/>
        <end position="229"/>
    </location>
</feature>
<dbReference type="PANTHER" id="PTHR43308:SF5">
    <property type="entry name" value="S-LAYER PROTEIN _ PEPTIDOGLYCAN ENDO-BETA-N-ACETYLGLUCOSAMINIDASE"/>
    <property type="match status" value="1"/>
</dbReference>
<dbReference type="InterPro" id="IPR001119">
    <property type="entry name" value="SLH_dom"/>
</dbReference>
<dbReference type="Pfam" id="PF00395">
    <property type="entry name" value="SLH"/>
    <property type="match status" value="2"/>
</dbReference>
<evidence type="ECO:0000313" key="4">
    <source>
        <dbReference type="EMBL" id="HIU56275.1"/>
    </source>
</evidence>
<evidence type="ECO:0000256" key="1">
    <source>
        <dbReference type="ARBA" id="ARBA00022737"/>
    </source>
</evidence>
<evidence type="ECO:0000313" key="5">
    <source>
        <dbReference type="Proteomes" id="UP000824109"/>
    </source>
</evidence>
<feature type="chain" id="PRO_5038402494" evidence="2">
    <location>
        <begin position="24"/>
        <end position="611"/>
    </location>
</feature>
<dbReference type="PROSITE" id="PS51272">
    <property type="entry name" value="SLH"/>
    <property type="match status" value="2"/>
</dbReference>
<feature type="signal peptide" evidence="2">
    <location>
        <begin position="1"/>
        <end position="23"/>
    </location>
</feature>
<organism evidence="4 5">
    <name type="scientific">Candidatus Ornithomonoglobus merdipullorum</name>
    <dbReference type="NCBI Taxonomy" id="2840895"/>
    <lineage>
        <taxon>Bacteria</taxon>
        <taxon>Bacillati</taxon>
        <taxon>Bacillota</taxon>
        <taxon>Clostridia</taxon>
        <taxon>Candidatus Ornithomonoglobus</taxon>
    </lineage>
</organism>
<keyword evidence="1" id="KW-0677">Repeat</keyword>
<name>A0A9D1M9F9_9FIRM</name>
<reference evidence="4" key="2">
    <citation type="journal article" date="2021" name="PeerJ">
        <title>Extensive microbial diversity within the chicken gut microbiome revealed by metagenomics and culture.</title>
        <authorList>
            <person name="Gilroy R."/>
            <person name="Ravi A."/>
            <person name="Getino M."/>
            <person name="Pursley I."/>
            <person name="Horton D.L."/>
            <person name="Alikhan N.F."/>
            <person name="Baker D."/>
            <person name="Gharbi K."/>
            <person name="Hall N."/>
            <person name="Watson M."/>
            <person name="Adriaenssens E.M."/>
            <person name="Foster-Nyarko E."/>
            <person name="Jarju S."/>
            <person name="Secka A."/>
            <person name="Antonio M."/>
            <person name="Oren A."/>
            <person name="Chaudhuri R.R."/>
            <person name="La Ragione R."/>
            <person name="Hildebrand F."/>
            <person name="Pallen M.J."/>
        </authorList>
    </citation>
    <scope>NUCLEOTIDE SEQUENCE</scope>
    <source>
        <strain evidence="4">USAMLcec3-3695</strain>
    </source>
</reference>
<evidence type="ECO:0000259" key="3">
    <source>
        <dbReference type="PROSITE" id="PS51272"/>
    </source>
</evidence>
<protein>
    <submittedName>
        <fullName evidence="4">S-layer homology domain-containing protein</fullName>
    </submittedName>
</protein>
<evidence type="ECO:0000256" key="2">
    <source>
        <dbReference type="SAM" id="SignalP"/>
    </source>
</evidence>
<accession>A0A9D1M9F9</accession>
<comment type="caution">
    <text evidence="4">The sequence shown here is derived from an EMBL/GenBank/DDBJ whole genome shotgun (WGS) entry which is preliminary data.</text>
</comment>
<reference evidence="4" key="1">
    <citation type="submission" date="2020-10" db="EMBL/GenBank/DDBJ databases">
        <authorList>
            <person name="Gilroy R."/>
        </authorList>
    </citation>
    <scope>NUCLEOTIDE SEQUENCE</scope>
    <source>
        <strain evidence="4">USAMLcec3-3695</strain>
    </source>
</reference>
<keyword evidence="2" id="KW-0732">Signal</keyword>
<dbReference type="PANTHER" id="PTHR43308">
    <property type="entry name" value="OUTER MEMBRANE PROTEIN ALPHA-RELATED"/>
    <property type="match status" value="1"/>
</dbReference>